<proteinExistence type="predicted"/>
<protein>
    <submittedName>
        <fullName evidence="1">Uncharacterized protein</fullName>
    </submittedName>
</protein>
<evidence type="ECO:0000313" key="1">
    <source>
        <dbReference type="EMBL" id="GGD31293.1"/>
    </source>
</evidence>
<reference evidence="1" key="2">
    <citation type="submission" date="2020-09" db="EMBL/GenBank/DDBJ databases">
        <authorList>
            <person name="Sun Q."/>
            <person name="Zhou Y."/>
        </authorList>
    </citation>
    <scope>NUCLEOTIDE SEQUENCE</scope>
    <source>
        <strain evidence="1">CGMCC 1.15493</strain>
    </source>
</reference>
<accession>A0A916Y5F0</accession>
<dbReference type="AlphaFoldDB" id="A0A916Y5F0"/>
<keyword evidence="2" id="KW-1185">Reference proteome</keyword>
<name>A0A916Y5F0_9HYPH</name>
<gene>
    <name evidence="1" type="ORF">GCM10011335_37880</name>
</gene>
<evidence type="ECO:0000313" key="2">
    <source>
        <dbReference type="Proteomes" id="UP000613160"/>
    </source>
</evidence>
<comment type="caution">
    <text evidence="1">The sequence shown here is derived from an EMBL/GenBank/DDBJ whole genome shotgun (WGS) entry which is preliminary data.</text>
</comment>
<organism evidence="1 2">
    <name type="scientific">Aureimonas glaciei</name>
    <dbReference type="NCBI Taxonomy" id="1776957"/>
    <lineage>
        <taxon>Bacteria</taxon>
        <taxon>Pseudomonadati</taxon>
        <taxon>Pseudomonadota</taxon>
        <taxon>Alphaproteobacteria</taxon>
        <taxon>Hyphomicrobiales</taxon>
        <taxon>Aurantimonadaceae</taxon>
        <taxon>Aureimonas</taxon>
    </lineage>
</organism>
<reference evidence="1" key="1">
    <citation type="journal article" date="2014" name="Int. J. Syst. Evol. Microbiol.">
        <title>Complete genome sequence of Corynebacterium casei LMG S-19264T (=DSM 44701T), isolated from a smear-ripened cheese.</title>
        <authorList>
            <consortium name="US DOE Joint Genome Institute (JGI-PGF)"/>
            <person name="Walter F."/>
            <person name="Albersmeier A."/>
            <person name="Kalinowski J."/>
            <person name="Ruckert C."/>
        </authorList>
    </citation>
    <scope>NUCLEOTIDE SEQUENCE</scope>
    <source>
        <strain evidence="1">CGMCC 1.15493</strain>
    </source>
</reference>
<dbReference type="Proteomes" id="UP000613160">
    <property type="component" value="Unassembled WGS sequence"/>
</dbReference>
<dbReference type="EMBL" id="BMJJ01000010">
    <property type="protein sequence ID" value="GGD31293.1"/>
    <property type="molecule type" value="Genomic_DNA"/>
</dbReference>
<sequence length="153" mass="17262">MEDSKMTETNQPILTAAEEEAERHAGLLAFRQECDDIIDGEDEDDDGPEAVLGAMLTWPKGSRGARIRSGHIHGDEVEEHDDLRRQVEKYQRCVASFEEPLYRLGHLDTLAAAEAACLTFMNQADWIDAYGIRWFRPDFDVKSGTYPETMKAG</sequence>